<feature type="region of interest" description="Disordered" evidence="4">
    <location>
        <begin position="21"/>
        <end position="40"/>
    </location>
</feature>
<dbReference type="InterPro" id="IPR001969">
    <property type="entry name" value="Aspartic_peptidase_AS"/>
</dbReference>
<protein>
    <submittedName>
        <fullName evidence="7">Aspartic proteinase CDR1</fullName>
    </submittedName>
</protein>
<gene>
    <name evidence="7" type="primary">CDR1</name>
    <name evidence="7" type="ORF">SDJN03_06958</name>
</gene>
<dbReference type="GO" id="GO:0004190">
    <property type="term" value="F:aspartic-type endopeptidase activity"/>
    <property type="evidence" value="ECO:0007669"/>
    <property type="project" value="InterPro"/>
</dbReference>
<accession>A0AAV6NRK4</accession>
<keyword evidence="3" id="KW-0378">Hydrolase</keyword>
<comment type="caution">
    <text evidence="7">The sequence shown here is derived from an EMBL/GenBank/DDBJ whole genome shotgun (WGS) entry which is preliminary data.</text>
</comment>
<feature type="non-terminal residue" evidence="7">
    <location>
        <position position="1"/>
    </location>
</feature>
<evidence type="ECO:0000259" key="6">
    <source>
        <dbReference type="Pfam" id="PF14543"/>
    </source>
</evidence>
<dbReference type="Proteomes" id="UP000685013">
    <property type="component" value="Chromosome 4"/>
</dbReference>
<feature type="domain" description="Xylanase inhibitor N-terminal" evidence="6">
    <location>
        <begin position="124"/>
        <end position="195"/>
    </location>
</feature>
<evidence type="ECO:0000256" key="2">
    <source>
        <dbReference type="ARBA" id="ARBA00022670"/>
    </source>
</evidence>
<sequence>MQSHGAYHIYRSRTTFHRRVHRRQRRWSQAGTHPTPTLTRQRFTDGSQITNLAGNQRIYSENRRRNATDEGACNPRHWQRFILGSVLSMCEMLPANESDLRPFEIVNLLNPFLQVATVPFEGGLGELATEKMAVTSRSEATTPFSGVVFGCGHDNSGTFNANEMGLIGFGRAISFVSQIGPSVGGKKFSLCLMPYNTDPRILSSLSIESGSEVKGPGVITAQLVRTPDQTSYSLTLTGISIGKTLVPYNTSGPPAKGNAVLDTGTPPTLLPKELYGRLATDVRRHIPSKPVDDDTLSTKIIWGIW</sequence>
<comment type="similarity">
    <text evidence="1">Belongs to the peptidase A1 family.</text>
</comment>
<dbReference type="Pfam" id="PF14543">
    <property type="entry name" value="TAXi_N"/>
    <property type="match status" value="1"/>
</dbReference>
<evidence type="ECO:0000313" key="8">
    <source>
        <dbReference type="Proteomes" id="UP000685013"/>
    </source>
</evidence>
<feature type="domain" description="Xylanase inhibitor C-terminal" evidence="5">
    <location>
        <begin position="232"/>
        <end position="290"/>
    </location>
</feature>
<keyword evidence="8" id="KW-1185">Reference proteome</keyword>
<dbReference type="PANTHER" id="PTHR47967">
    <property type="entry name" value="OS07G0603500 PROTEIN-RELATED"/>
    <property type="match status" value="1"/>
</dbReference>
<dbReference type="EMBL" id="JAGKQH010000004">
    <property type="protein sequence ID" value="KAG6601725.1"/>
    <property type="molecule type" value="Genomic_DNA"/>
</dbReference>
<proteinExistence type="inferred from homology"/>
<dbReference type="PROSITE" id="PS00141">
    <property type="entry name" value="ASP_PROTEASE"/>
    <property type="match status" value="1"/>
</dbReference>
<dbReference type="AlphaFoldDB" id="A0AAV6NRK4"/>
<dbReference type="InterPro" id="IPR051708">
    <property type="entry name" value="Plant_Aspart_Prot_A1"/>
</dbReference>
<dbReference type="GO" id="GO:0005576">
    <property type="term" value="C:extracellular region"/>
    <property type="evidence" value="ECO:0007669"/>
    <property type="project" value="TreeGrafter"/>
</dbReference>
<evidence type="ECO:0000313" key="7">
    <source>
        <dbReference type="EMBL" id="KAG6601725.1"/>
    </source>
</evidence>
<evidence type="ECO:0000256" key="3">
    <source>
        <dbReference type="ARBA" id="ARBA00022801"/>
    </source>
</evidence>
<evidence type="ECO:0000256" key="1">
    <source>
        <dbReference type="ARBA" id="ARBA00007447"/>
    </source>
</evidence>
<dbReference type="Pfam" id="PF14541">
    <property type="entry name" value="TAXi_C"/>
    <property type="match status" value="1"/>
</dbReference>
<feature type="compositionally biased region" description="Polar residues" evidence="4">
    <location>
        <begin position="30"/>
        <end position="40"/>
    </location>
</feature>
<evidence type="ECO:0000259" key="5">
    <source>
        <dbReference type="Pfam" id="PF14541"/>
    </source>
</evidence>
<reference evidence="7 8" key="1">
    <citation type="journal article" date="2021" name="Hortic Res">
        <title>The domestication of Cucurbita argyrosperma as revealed by the genome of its wild relative.</title>
        <authorList>
            <person name="Barrera-Redondo J."/>
            <person name="Sanchez-de la Vega G."/>
            <person name="Aguirre-Liguori J.A."/>
            <person name="Castellanos-Morales G."/>
            <person name="Gutierrez-Guerrero Y.T."/>
            <person name="Aguirre-Dugua X."/>
            <person name="Aguirre-Planter E."/>
            <person name="Tenaillon M.I."/>
            <person name="Lira-Saade R."/>
            <person name="Eguiarte L.E."/>
        </authorList>
    </citation>
    <scope>NUCLEOTIDE SEQUENCE [LARGE SCALE GENOMIC DNA]</scope>
    <source>
        <strain evidence="7">JBR-2021</strain>
    </source>
</reference>
<name>A0AAV6NRK4_9ROSI</name>
<dbReference type="GO" id="GO:0006508">
    <property type="term" value="P:proteolysis"/>
    <property type="evidence" value="ECO:0007669"/>
    <property type="project" value="UniProtKB-KW"/>
</dbReference>
<evidence type="ECO:0000256" key="4">
    <source>
        <dbReference type="SAM" id="MobiDB-lite"/>
    </source>
</evidence>
<dbReference type="PANTHER" id="PTHR47967:SF39">
    <property type="entry name" value="ASPARTYL PROTEASE FAMILY PROTEIN, PUTATIVE-RELATED"/>
    <property type="match status" value="1"/>
</dbReference>
<keyword evidence="2" id="KW-0645">Protease</keyword>
<organism evidence="7 8">
    <name type="scientific">Cucurbita argyrosperma subsp. sororia</name>
    <dbReference type="NCBI Taxonomy" id="37648"/>
    <lineage>
        <taxon>Eukaryota</taxon>
        <taxon>Viridiplantae</taxon>
        <taxon>Streptophyta</taxon>
        <taxon>Embryophyta</taxon>
        <taxon>Tracheophyta</taxon>
        <taxon>Spermatophyta</taxon>
        <taxon>Magnoliopsida</taxon>
        <taxon>eudicotyledons</taxon>
        <taxon>Gunneridae</taxon>
        <taxon>Pentapetalae</taxon>
        <taxon>rosids</taxon>
        <taxon>fabids</taxon>
        <taxon>Cucurbitales</taxon>
        <taxon>Cucurbitaceae</taxon>
        <taxon>Cucurbiteae</taxon>
        <taxon>Cucurbita</taxon>
    </lineage>
</organism>
<dbReference type="InterPro" id="IPR032861">
    <property type="entry name" value="TAXi_N"/>
</dbReference>
<dbReference type="InterPro" id="IPR032799">
    <property type="entry name" value="TAXi_C"/>
</dbReference>